<reference evidence="2 3" key="1">
    <citation type="submission" date="2019-10" db="EMBL/GenBank/DDBJ databases">
        <title>Muricauda olearia CL-SS4 JCM15563 genome.</title>
        <authorList>
            <person name="Liu L."/>
        </authorList>
    </citation>
    <scope>NUCLEOTIDE SEQUENCE [LARGE SCALE GENOMIC DNA]</scope>
    <source>
        <strain evidence="2 3">CL-SS4</strain>
    </source>
</reference>
<dbReference type="SUPFAM" id="SSF53756">
    <property type="entry name" value="UDP-Glycosyltransferase/glycogen phosphorylase"/>
    <property type="match status" value="1"/>
</dbReference>
<dbReference type="InterPro" id="IPR050194">
    <property type="entry name" value="Glycosyltransferase_grp1"/>
</dbReference>
<dbReference type="EMBL" id="WELG01000002">
    <property type="protein sequence ID" value="KAB7528671.1"/>
    <property type="molecule type" value="Genomic_DNA"/>
</dbReference>
<dbReference type="Pfam" id="PF00534">
    <property type="entry name" value="Glycos_transf_1"/>
    <property type="match status" value="1"/>
</dbReference>
<dbReference type="RefSeq" id="WP_152132010.1">
    <property type="nucleotide sequence ID" value="NZ_WELG01000002.1"/>
</dbReference>
<keyword evidence="2" id="KW-0808">Transferase</keyword>
<feature type="domain" description="Glycosyl transferase family 1" evidence="1">
    <location>
        <begin position="195"/>
        <end position="333"/>
    </location>
</feature>
<evidence type="ECO:0000313" key="3">
    <source>
        <dbReference type="Proteomes" id="UP000429785"/>
    </source>
</evidence>
<gene>
    <name evidence="2" type="ORF">F8C76_12480</name>
</gene>
<dbReference type="InterPro" id="IPR001296">
    <property type="entry name" value="Glyco_trans_1"/>
</dbReference>
<evidence type="ECO:0000259" key="1">
    <source>
        <dbReference type="Pfam" id="PF00534"/>
    </source>
</evidence>
<dbReference type="PANTHER" id="PTHR45947">
    <property type="entry name" value="SULFOQUINOVOSYL TRANSFERASE SQD2"/>
    <property type="match status" value="1"/>
</dbReference>
<dbReference type="Gene3D" id="3.40.50.2000">
    <property type="entry name" value="Glycogen Phosphorylase B"/>
    <property type="match status" value="2"/>
</dbReference>
<protein>
    <submittedName>
        <fullName evidence="2">Glycosyltransferase</fullName>
    </submittedName>
</protein>
<proteinExistence type="predicted"/>
<dbReference type="GO" id="GO:0016757">
    <property type="term" value="F:glycosyltransferase activity"/>
    <property type="evidence" value="ECO:0007669"/>
    <property type="project" value="InterPro"/>
</dbReference>
<dbReference type="PANTHER" id="PTHR45947:SF15">
    <property type="entry name" value="TEICHURONIC ACID BIOSYNTHESIS GLYCOSYLTRANSFERASE TUAC-RELATED"/>
    <property type="match status" value="1"/>
</dbReference>
<dbReference type="OrthoDB" id="9806653at2"/>
<dbReference type="AlphaFoldDB" id="A0A6I1DXT3"/>
<organism evidence="2 3">
    <name type="scientific">Flagellimonas olearia</name>
    <dbReference type="NCBI Taxonomy" id="552546"/>
    <lineage>
        <taxon>Bacteria</taxon>
        <taxon>Pseudomonadati</taxon>
        <taxon>Bacteroidota</taxon>
        <taxon>Flavobacteriia</taxon>
        <taxon>Flavobacteriales</taxon>
        <taxon>Flavobacteriaceae</taxon>
        <taxon>Flagellimonas</taxon>
    </lineage>
</organism>
<sequence length="361" mass="41154">MRVVHIVEALGGGVYTYFKDLSAFISENESDIEFYLIYSPNRKEIDKSRIEEDLSKSFKMIEISMVRELSLSKDFRSTHKVYKALKSISPDVVHLHSSKASVIGRVANAFLFRKNTVFYTPHGYSFLRKDIPVYQTKIYWVIEKGTQALFGGVTIACGDTEYLEARKIGTSLLVRNGINTGEFFKKIEARGPFSFTIGTVGRISEQKNPSLFNDIALRFPEIQFIWVGEGDLRNLLYAKNIIVTGWVNREKVLEFVQKFNIYVQTSLWEGLPFTIIEAMILSKPIVATNVIGNKDTVKNSYNGYLCNNVIEFENAIHSIKNDTTLEESFGKNSHIMAKELFDRDTNFRKLIGIYSSAYTKG</sequence>
<dbReference type="Proteomes" id="UP000429785">
    <property type="component" value="Unassembled WGS sequence"/>
</dbReference>
<evidence type="ECO:0000313" key="2">
    <source>
        <dbReference type="EMBL" id="KAB7528671.1"/>
    </source>
</evidence>
<name>A0A6I1DXT3_9FLAO</name>
<comment type="caution">
    <text evidence="2">The sequence shown here is derived from an EMBL/GenBank/DDBJ whole genome shotgun (WGS) entry which is preliminary data.</text>
</comment>
<accession>A0A6I1DXT3</accession>